<keyword evidence="2" id="KW-1185">Reference proteome</keyword>
<proteinExistence type="predicted"/>
<reference evidence="2" key="1">
    <citation type="submission" date="2016-08" db="EMBL/GenBank/DDBJ databases">
        <authorList>
            <person name="Merda D."/>
            <person name="Briand M."/>
            <person name="Taghouti G."/>
            <person name="Carrere S."/>
            <person name="Gouzy J."/>
            <person name="Portier P."/>
            <person name="Jacques M.-A."/>
            <person name="Fischer-Le Saux M."/>
        </authorList>
    </citation>
    <scope>NUCLEOTIDE SEQUENCE [LARGE SCALE GENOMIC DNA]</scope>
    <source>
        <strain evidence="2">CFBP1817</strain>
    </source>
</reference>
<comment type="caution">
    <text evidence="1">The sequence shown here is derived from an EMBL/GenBank/DDBJ whole genome shotgun (WGS) entry which is preliminary data.</text>
</comment>
<dbReference type="EMBL" id="MDEJ01000060">
    <property type="protein sequence ID" value="PPU93211.1"/>
    <property type="molecule type" value="Genomic_DNA"/>
</dbReference>
<gene>
    <name evidence="1" type="ORF">XpopCFBP1817_11150</name>
</gene>
<name>A0A2S7ENP3_9XANT</name>
<organism evidence="1 2">
    <name type="scientific">Xanthomonas populi</name>
    <dbReference type="NCBI Taxonomy" id="53414"/>
    <lineage>
        <taxon>Bacteria</taxon>
        <taxon>Pseudomonadati</taxon>
        <taxon>Pseudomonadota</taxon>
        <taxon>Gammaproteobacteria</taxon>
        <taxon>Lysobacterales</taxon>
        <taxon>Lysobacteraceae</taxon>
        <taxon>Xanthomonas</taxon>
    </lineage>
</organism>
<evidence type="ECO:0000313" key="2">
    <source>
        <dbReference type="Proteomes" id="UP000239939"/>
    </source>
</evidence>
<protein>
    <submittedName>
        <fullName evidence="1">Uncharacterized protein</fullName>
    </submittedName>
</protein>
<accession>A0A2S7ENP3</accession>
<dbReference type="Proteomes" id="UP000239939">
    <property type="component" value="Unassembled WGS sequence"/>
</dbReference>
<dbReference type="AlphaFoldDB" id="A0A2S7ENP3"/>
<evidence type="ECO:0000313" key="1">
    <source>
        <dbReference type="EMBL" id="PPU93211.1"/>
    </source>
</evidence>
<sequence>MAFGEAGVPFYKTRTEVATPEVADLLTFKAFRTSIELALGSPPQNKTLIRPGFLRHSRPSLRVAPFKLYRGQVAS</sequence>